<keyword evidence="3" id="KW-1185">Reference proteome</keyword>
<evidence type="ECO:0000256" key="1">
    <source>
        <dbReference type="SAM" id="MobiDB-lite"/>
    </source>
</evidence>
<reference evidence="3" key="1">
    <citation type="journal article" date="2019" name="Int. J. Syst. Evol. Microbiol.">
        <title>The Global Catalogue of Microorganisms (GCM) 10K type strain sequencing project: providing services to taxonomists for standard genome sequencing and annotation.</title>
        <authorList>
            <consortium name="The Broad Institute Genomics Platform"/>
            <consortium name="The Broad Institute Genome Sequencing Center for Infectious Disease"/>
            <person name="Wu L."/>
            <person name="Ma J."/>
        </authorList>
    </citation>
    <scope>NUCLEOTIDE SEQUENCE [LARGE SCALE GENOMIC DNA]</scope>
    <source>
        <strain evidence="3">CCM 8749</strain>
    </source>
</reference>
<comment type="caution">
    <text evidence="2">The sequence shown here is derived from an EMBL/GenBank/DDBJ whole genome shotgun (WGS) entry which is preliminary data.</text>
</comment>
<protein>
    <submittedName>
        <fullName evidence="2">Uncharacterized protein</fullName>
    </submittedName>
</protein>
<proteinExistence type="predicted"/>
<organism evidence="2 3">
    <name type="scientific">Marinicrinis lubricantis</name>
    <dbReference type="NCBI Taxonomy" id="2086470"/>
    <lineage>
        <taxon>Bacteria</taxon>
        <taxon>Bacillati</taxon>
        <taxon>Bacillota</taxon>
        <taxon>Bacilli</taxon>
        <taxon>Bacillales</taxon>
        <taxon>Paenibacillaceae</taxon>
    </lineage>
</organism>
<dbReference type="RefSeq" id="WP_379893798.1">
    <property type="nucleotide sequence ID" value="NZ_CBCSCT010000108.1"/>
</dbReference>
<gene>
    <name evidence="2" type="ORF">ACFPXP_08490</name>
</gene>
<evidence type="ECO:0000313" key="2">
    <source>
        <dbReference type="EMBL" id="MFC5986466.1"/>
    </source>
</evidence>
<evidence type="ECO:0000313" key="3">
    <source>
        <dbReference type="Proteomes" id="UP001596250"/>
    </source>
</evidence>
<accession>A0ABW1IN39</accession>
<dbReference type="EMBL" id="JBHSQV010000102">
    <property type="protein sequence ID" value="MFC5986466.1"/>
    <property type="molecule type" value="Genomic_DNA"/>
</dbReference>
<name>A0ABW1IN39_9BACL</name>
<dbReference type="Proteomes" id="UP001596250">
    <property type="component" value="Unassembled WGS sequence"/>
</dbReference>
<feature type="region of interest" description="Disordered" evidence="1">
    <location>
        <begin position="1"/>
        <end position="48"/>
    </location>
</feature>
<feature type="compositionally biased region" description="Polar residues" evidence="1">
    <location>
        <begin position="1"/>
        <end position="11"/>
    </location>
</feature>
<sequence length="48" mass="5456">MNMNKNRSAKGSSRHANRQSISEEVLENYKKHASQNSLNHEADTLSNK</sequence>
<feature type="compositionally biased region" description="Polar residues" evidence="1">
    <location>
        <begin position="34"/>
        <end position="48"/>
    </location>
</feature>